<feature type="compositionally biased region" description="Polar residues" evidence="1">
    <location>
        <begin position="72"/>
        <end position="81"/>
    </location>
</feature>
<dbReference type="RefSeq" id="XP_016599428.1">
    <property type="nucleotide sequence ID" value="XM_016739518.1"/>
</dbReference>
<keyword evidence="3" id="KW-1185">Reference proteome</keyword>
<dbReference type="HOGENOM" id="CLU_2159267_0_0_1"/>
<comment type="caution">
    <text evidence="2">The sequence shown here is derived from an EMBL/GenBank/DDBJ whole genome shotgun (WGS) entry which is preliminary data.</text>
</comment>
<sequence>MIPHKLATNLLEREYVLFYEAKITTELLSGLRNSMDATIPIQWPTIQRKKKPYKPYDTFTRGLKTELGETSPLPSHSLSNTSDDEAMKNPPKLRLQARYEEQGKTHQKISL</sequence>
<evidence type="ECO:0000256" key="1">
    <source>
        <dbReference type="SAM" id="MobiDB-lite"/>
    </source>
</evidence>
<organism evidence="2 3">
    <name type="scientific">Penicillium expansum</name>
    <name type="common">Blue mold rot fungus</name>
    <dbReference type="NCBI Taxonomy" id="27334"/>
    <lineage>
        <taxon>Eukaryota</taxon>
        <taxon>Fungi</taxon>
        <taxon>Dikarya</taxon>
        <taxon>Ascomycota</taxon>
        <taxon>Pezizomycotina</taxon>
        <taxon>Eurotiomycetes</taxon>
        <taxon>Eurotiomycetidae</taxon>
        <taxon>Eurotiales</taxon>
        <taxon>Aspergillaceae</taxon>
        <taxon>Penicillium</taxon>
    </lineage>
</organism>
<dbReference type="Proteomes" id="UP000030143">
    <property type="component" value="Unassembled WGS sequence"/>
</dbReference>
<feature type="region of interest" description="Disordered" evidence="1">
    <location>
        <begin position="64"/>
        <end position="111"/>
    </location>
</feature>
<dbReference type="PhylomeDB" id="A0A0A2J172"/>
<dbReference type="EMBL" id="JQFZ01000138">
    <property type="protein sequence ID" value="KGO57800.1"/>
    <property type="molecule type" value="Genomic_DNA"/>
</dbReference>
<evidence type="ECO:0000313" key="2">
    <source>
        <dbReference type="EMBL" id="KGO57800.1"/>
    </source>
</evidence>
<evidence type="ECO:0000313" key="3">
    <source>
        <dbReference type="Proteomes" id="UP000030143"/>
    </source>
</evidence>
<reference evidence="2 3" key="1">
    <citation type="journal article" date="2015" name="Mol. Plant Microbe Interact.">
        <title>Genome, transcriptome, and functional analyses of Penicillium expansum provide new insights into secondary metabolism and pathogenicity.</title>
        <authorList>
            <person name="Ballester A.R."/>
            <person name="Marcet-Houben M."/>
            <person name="Levin E."/>
            <person name="Sela N."/>
            <person name="Selma-Lazaro C."/>
            <person name="Carmona L."/>
            <person name="Wisniewski M."/>
            <person name="Droby S."/>
            <person name="Gonzalez-Candelas L."/>
            <person name="Gabaldon T."/>
        </authorList>
    </citation>
    <scope>NUCLEOTIDE SEQUENCE [LARGE SCALE GENOMIC DNA]</scope>
    <source>
        <strain evidence="2 3">MD-8</strain>
    </source>
</reference>
<protein>
    <submittedName>
        <fullName evidence="2">Uncharacterized protein</fullName>
    </submittedName>
</protein>
<dbReference type="AlphaFoldDB" id="A0A0A2J172"/>
<dbReference type="OrthoDB" id="5343483at2759"/>
<accession>A0A0A2J172</accession>
<proteinExistence type="predicted"/>
<dbReference type="GeneID" id="27674937"/>
<dbReference type="VEuPathDB" id="FungiDB:PEXP_011510"/>
<name>A0A0A2J172_PENEN</name>
<gene>
    <name evidence="2" type="ORF">PEX2_022430</name>
</gene>